<gene>
    <name evidence="4" type="ORF">SAMN04488541_1007124</name>
</gene>
<accession>A0A1I2DQ64</accession>
<dbReference type="InterPro" id="IPR013123">
    <property type="entry name" value="SpoU_subst-bd"/>
</dbReference>
<dbReference type="Pfam" id="PF08032">
    <property type="entry name" value="SpoU_sub_bind"/>
    <property type="match status" value="1"/>
</dbReference>
<dbReference type="AlphaFoldDB" id="A0A1I2DQ64"/>
<evidence type="ECO:0000256" key="1">
    <source>
        <dbReference type="ARBA" id="ARBA00022603"/>
    </source>
</evidence>
<reference evidence="4 5" key="1">
    <citation type="submission" date="2016-10" db="EMBL/GenBank/DDBJ databases">
        <authorList>
            <person name="de Groot N.N."/>
        </authorList>
    </citation>
    <scope>NUCLEOTIDE SEQUENCE [LARGE SCALE GENOMIC DNA]</scope>
    <source>
        <strain>GEY</strain>
        <strain evidence="5">DSM 9560</strain>
    </source>
</reference>
<dbReference type="Proteomes" id="UP000199513">
    <property type="component" value="Unassembled WGS sequence"/>
</dbReference>
<keyword evidence="5" id="KW-1185">Reference proteome</keyword>
<dbReference type="InterPro" id="IPR029028">
    <property type="entry name" value="Alpha/beta_knot_MTases"/>
</dbReference>
<dbReference type="NCBIfam" id="TIGR00186">
    <property type="entry name" value="rRNA_methyl_3"/>
    <property type="match status" value="1"/>
</dbReference>
<dbReference type="SMART" id="SM00967">
    <property type="entry name" value="SpoU_sub_bind"/>
    <property type="match status" value="1"/>
</dbReference>
<dbReference type="Gene3D" id="3.40.1280.10">
    <property type="match status" value="1"/>
</dbReference>
<dbReference type="Pfam" id="PF00588">
    <property type="entry name" value="SpoU_methylase"/>
    <property type="match status" value="1"/>
</dbReference>
<dbReference type="PANTHER" id="PTHR46429:SF1">
    <property type="entry name" value="23S RRNA (GUANOSINE-2'-O-)-METHYLTRANSFERASE RLMB"/>
    <property type="match status" value="1"/>
</dbReference>
<evidence type="ECO:0000256" key="2">
    <source>
        <dbReference type="ARBA" id="ARBA00022679"/>
    </source>
</evidence>
<dbReference type="CDD" id="cd18103">
    <property type="entry name" value="SpoU-like_RlmB"/>
    <property type="match status" value="1"/>
</dbReference>
<keyword evidence="1 4" id="KW-0489">Methyltransferase</keyword>
<sequence length="249" mass="27418">MNKENASEQEIIFGIHPVMETIEAGKEIDKVLIQKDLKGQNIVALAHLCNRLKIPIVKVPIEKINRITKKNHQGVLAFISAITYASLDNIISSAYEQGKNPFILVLDRITDVRNLGAIVRTAECVGIDAIVIPDKNTARLGSDAFKTSAGALSRVPICRERNLKGTLQFLKNNGLTIVGCTEKTEKLMYDIDYEKPLAVVMGSEEDGISPECLRMCDEQVKIPMYGKIGSLNVSVATGVILYEAVKHRV</sequence>
<dbReference type="SUPFAM" id="SSF75217">
    <property type="entry name" value="alpha/beta knot"/>
    <property type="match status" value="1"/>
</dbReference>
<dbReference type="GO" id="GO:0006396">
    <property type="term" value="P:RNA processing"/>
    <property type="evidence" value="ECO:0007669"/>
    <property type="project" value="InterPro"/>
</dbReference>
<dbReference type="InterPro" id="IPR029064">
    <property type="entry name" value="Ribosomal_eL30-like_sf"/>
</dbReference>
<evidence type="ECO:0000313" key="5">
    <source>
        <dbReference type="Proteomes" id="UP000199513"/>
    </source>
</evidence>
<organism evidence="4 5">
    <name type="scientific">Thermoflexibacter ruber</name>
    <dbReference type="NCBI Taxonomy" id="1003"/>
    <lineage>
        <taxon>Bacteria</taxon>
        <taxon>Pseudomonadati</taxon>
        <taxon>Bacteroidota</taxon>
        <taxon>Cytophagia</taxon>
        <taxon>Cytophagales</taxon>
        <taxon>Thermoflexibacteraceae</taxon>
        <taxon>Thermoflexibacter</taxon>
    </lineage>
</organism>
<dbReference type="SUPFAM" id="SSF55315">
    <property type="entry name" value="L30e-like"/>
    <property type="match status" value="1"/>
</dbReference>
<proteinExistence type="predicted"/>
<keyword evidence="2 4" id="KW-0808">Transferase</keyword>
<dbReference type="EMBL" id="FONY01000007">
    <property type="protein sequence ID" value="SFE82655.1"/>
    <property type="molecule type" value="Genomic_DNA"/>
</dbReference>
<dbReference type="InterPro" id="IPR001537">
    <property type="entry name" value="SpoU_MeTrfase"/>
</dbReference>
<dbReference type="STRING" id="1003.SAMN04488541_1007124"/>
<dbReference type="RefSeq" id="WP_091541630.1">
    <property type="nucleotide sequence ID" value="NZ_FONY01000007.1"/>
</dbReference>
<dbReference type="Gene3D" id="3.30.1330.30">
    <property type="match status" value="1"/>
</dbReference>
<dbReference type="PANTHER" id="PTHR46429">
    <property type="entry name" value="23S RRNA (GUANOSINE-2'-O-)-METHYLTRANSFERASE RLMB"/>
    <property type="match status" value="1"/>
</dbReference>
<dbReference type="OrthoDB" id="9794400at2"/>
<dbReference type="InterPro" id="IPR004441">
    <property type="entry name" value="rRNA_MeTrfase_TrmH"/>
</dbReference>
<dbReference type="InterPro" id="IPR029026">
    <property type="entry name" value="tRNA_m1G_MTases_N"/>
</dbReference>
<dbReference type="GO" id="GO:0003723">
    <property type="term" value="F:RNA binding"/>
    <property type="evidence" value="ECO:0007669"/>
    <property type="project" value="InterPro"/>
</dbReference>
<feature type="domain" description="RNA 2-O ribose methyltransferase substrate binding" evidence="3">
    <location>
        <begin position="11"/>
        <end position="85"/>
    </location>
</feature>
<dbReference type="GO" id="GO:0005829">
    <property type="term" value="C:cytosol"/>
    <property type="evidence" value="ECO:0007669"/>
    <property type="project" value="TreeGrafter"/>
</dbReference>
<name>A0A1I2DQ64_9BACT</name>
<protein>
    <submittedName>
        <fullName evidence="4">23S rRNA (Guanosine2251-2'-O)-methyltransferase</fullName>
    </submittedName>
</protein>
<dbReference type="GO" id="GO:0008173">
    <property type="term" value="F:RNA methyltransferase activity"/>
    <property type="evidence" value="ECO:0007669"/>
    <property type="project" value="InterPro"/>
</dbReference>
<dbReference type="GO" id="GO:0032259">
    <property type="term" value="P:methylation"/>
    <property type="evidence" value="ECO:0007669"/>
    <property type="project" value="UniProtKB-KW"/>
</dbReference>
<evidence type="ECO:0000259" key="3">
    <source>
        <dbReference type="SMART" id="SM00967"/>
    </source>
</evidence>
<evidence type="ECO:0000313" key="4">
    <source>
        <dbReference type="EMBL" id="SFE82655.1"/>
    </source>
</evidence>